<dbReference type="InterPro" id="IPR050879">
    <property type="entry name" value="Acyltransferase_3"/>
</dbReference>
<keyword evidence="4" id="KW-0012">Acyltransferase</keyword>
<feature type="transmembrane region" description="Helical" evidence="1">
    <location>
        <begin position="289"/>
        <end position="309"/>
    </location>
</feature>
<dbReference type="PANTHER" id="PTHR23028">
    <property type="entry name" value="ACETYLTRANSFERASE"/>
    <property type="match status" value="1"/>
</dbReference>
<accession>A0A480AXR6</accession>
<gene>
    <name evidence="4" type="ORF">AQPW35_53350</name>
</gene>
<keyword evidence="1" id="KW-1133">Transmembrane helix</keyword>
<feature type="transmembrane region" description="Helical" evidence="1">
    <location>
        <begin position="348"/>
        <end position="371"/>
    </location>
</feature>
<keyword evidence="1" id="KW-0472">Membrane</keyword>
<dbReference type="InterPro" id="IPR043968">
    <property type="entry name" value="SGNH"/>
</dbReference>
<feature type="domain" description="SGNH" evidence="3">
    <location>
        <begin position="411"/>
        <end position="658"/>
    </location>
</feature>
<feature type="transmembrane region" description="Helical" evidence="1">
    <location>
        <begin position="249"/>
        <end position="268"/>
    </location>
</feature>
<feature type="transmembrane region" description="Helical" evidence="1">
    <location>
        <begin position="315"/>
        <end position="336"/>
    </location>
</feature>
<dbReference type="GO" id="GO:0016020">
    <property type="term" value="C:membrane"/>
    <property type="evidence" value="ECO:0007669"/>
    <property type="project" value="TreeGrafter"/>
</dbReference>
<dbReference type="RefSeq" id="WP_162520944.1">
    <property type="nucleotide sequence ID" value="NZ_BJCL01000030.1"/>
</dbReference>
<organism evidence="4 5">
    <name type="scientific">Pseudaquabacterium pictum</name>
    <dbReference type="NCBI Taxonomy" id="2315236"/>
    <lineage>
        <taxon>Bacteria</taxon>
        <taxon>Pseudomonadati</taxon>
        <taxon>Pseudomonadota</taxon>
        <taxon>Betaproteobacteria</taxon>
        <taxon>Burkholderiales</taxon>
        <taxon>Sphaerotilaceae</taxon>
        <taxon>Pseudaquabacterium</taxon>
    </lineage>
</organism>
<feature type="transmembrane region" description="Helical" evidence="1">
    <location>
        <begin position="40"/>
        <end position="67"/>
    </location>
</feature>
<evidence type="ECO:0000259" key="2">
    <source>
        <dbReference type="Pfam" id="PF01757"/>
    </source>
</evidence>
<name>A0A480AXR6_9BURK</name>
<dbReference type="Proteomes" id="UP000301751">
    <property type="component" value="Unassembled WGS sequence"/>
</dbReference>
<dbReference type="InterPro" id="IPR002656">
    <property type="entry name" value="Acyl_transf_3_dom"/>
</dbReference>
<keyword evidence="5" id="KW-1185">Reference proteome</keyword>
<dbReference type="Pfam" id="PF01757">
    <property type="entry name" value="Acyl_transf_3"/>
    <property type="match status" value="1"/>
</dbReference>
<dbReference type="Pfam" id="PF19040">
    <property type="entry name" value="SGNH"/>
    <property type="match status" value="1"/>
</dbReference>
<evidence type="ECO:0000256" key="1">
    <source>
        <dbReference type="SAM" id="Phobius"/>
    </source>
</evidence>
<dbReference type="AlphaFoldDB" id="A0A480AXR6"/>
<evidence type="ECO:0000313" key="5">
    <source>
        <dbReference type="Proteomes" id="UP000301751"/>
    </source>
</evidence>
<dbReference type="GO" id="GO:0016747">
    <property type="term" value="F:acyltransferase activity, transferring groups other than amino-acyl groups"/>
    <property type="evidence" value="ECO:0007669"/>
    <property type="project" value="InterPro"/>
</dbReference>
<proteinExistence type="predicted"/>
<evidence type="ECO:0000313" key="4">
    <source>
        <dbReference type="EMBL" id="GCL66254.1"/>
    </source>
</evidence>
<feature type="transmembrane region" description="Helical" evidence="1">
    <location>
        <begin position="225"/>
        <end position="243"/>
    </location>
</feature>
<keyword evidence="1" id="KW-0812">Transmembrane</keyword>
<dbReference type="PANTHER" id="PTHR23028:SF53">
    <property type="entry name" value="ACYL_TRANSF_3 DOMAIN-CONTAINING PROTEIN"/>
    <property type="match status" value="1"/>
</dbReference>
<feature type="transmembrane region" description="Helical" evidence="1">
    <location>
        <begin position="12"/>
        <end position="34"/>
    </location>
</feature>
<dbReference type="GO" id="GO:0009103">
    <property type="term" value="P:lipopolysaccharide biosynthetic process"/>
    <property type="evidence" value="ECO:0007669"/>
    <property type="project" value="TreeGrafter"/>
</dbReference>
<feature type="transmembrane region" description="Helical" evidence="1">
    <location>
        <begin position="74"/>
        <end position="94"/>
    </location>
</feature>
<protein>
    <submittedName>
        <fullName evidence="4">Acyltransferase</fullName>
    </submittedName>
</protein>
<reference evidence="5" key="1">
    <citation type="submission" date="2019-03" db="EMBL/GenBank/DDBJ databases">
        <title>Aquabacterium pictum sp.nov., the first bacteriochlorophyll a-containing freshwater bacterium in the genus Aquabacterium of the class Betaproteobacteria.</title>
        <authorList>
            <person name="Hirose S."/>
            <person name="Tank M."/>
            <person name="Hara E."/>
            <person name="Tamaki H."/>
            <person name="Takaichi S."/>
            <person name="Haruta S."/>
            <person name="Hanada S."/>
        </authorList>
    </citation>
    <scope>NUCLEOTIDE SEQUENCE [LARGE SCALE GENOMIC DNA]</scope>
    <source>
        <strain evidence="5">W35</strain>
    </source>
</reference>
<keyword evidence="4" id="KW-0808">Transferase</keyword>
<dbReference type="EMBL" id="BJCL01000030">
    <property type="protein sequence ID" value="GCL66254.1"/>
    <property type="molecule type" value="Genomic_DNA"/>
</dbReference>
<feature type="transmembrane region" description="Helical" evidence="1">
    <location>
        <begin position="164"/>
        <end position="184"/>
    </location>
</feature>
<evidence type="ECO:0000259" key="3">
    <source>
        <dbReference type="Pfam" id="PF19040"/>
    </source>
</evidence>
<sequence length="671" mass="72121">MRSEHRPEIDGLRAVAIVPVVLYHAGVPGFGGGYVGVDVFFVVSGFLITGILLRALQAGQFSLLLFYERRIRRLLPALVAVLVASTAAASWLLFPTELNGFGRSLAATALFLANVHFMRDAGYFAAPAESQPLLHMWSLAVEEQFYLLFPLVLAAGWRWFRPRLLAVMLVLAALSFAYALWLLAHKPDHAFYATPSRAWELLVGVALAMVTLHRRPRRVIGPRTASALTLLGLALICVPVATYSETTRFPGAMALPPVMGAALVLLAAPDSDRLISRLLTNAPVRLTGLMSYSLYLWHWPVIVFCKTLAIQPLTAGQTALMLAAVVALALCSWRFIEQPFRRGGSATGPGRVIVAGAAAMAVSLLVGVGLARGDGFPGRFQPEALALLRARTDLGTAADCRPLAPPRRPVDGRLCKLGAEGGALPSFVVWGDSHAETLFPAFNAAAAQAGASGVAFMRRGCPPLVGVRQLRDRLADCPETAEAFFRYLADHPHVRQVVLVARWAVYAMGHRFRQEPGPAVFIGDGFDAAPSTAGNRPVFERGLVRSLDRLAALGVQVTVVAQVPETEHLVPLALARAVALQRTVDLAPAQQDYQARQAVVEALFQQHLPPRQVAVLRPASVLCPADRCAVVIDGAPVYRDTNHLTRSGALALTSVFQPLFTAAPPGALRAP</sequence>
<feature type="domain" description="Acyltransferase 3" evidence="2">
    <location>
        <begin position="7"/>
        <end position="331"/>
    </location>
</feature>
<comment type="caution">
    <text evidence="4">The sequence shown here is derived from an EMBL/GenBank/DDBJ whole genome shotgun (WGS) entry which is preliminary data.</text>
</comment>
<feature type="transmembrane region" description="Helical" evidence="1">
    <location>
        <begin position="136"/>
        <end position="157"/>
    </location>
</feature>
<feature type="transmembrane region" description="Helical" evidence="1">
    <location>
        <begin position="196"/>
        <end position="213"/>
    </location>
</feature>